<sequence length="457" mass="51888">MGKEYSRHHFYDPEEIRRYTDKEIKACAQTYYIDPSNYDTHNVKRGLRDNDGNGVVTGLTKISMINAKKRVDGKLVPIDGQLYYRGYNIYDLIARVEDGAGFGYERVAYLLLYGELPNETELDEFRRILNESRSLPVNFVRDVIMKASTNDIMNSMMRSILTLQAYDSNARDISLENVLRQSLMLISVFPMLAVYGYHAYNHYENDESMYIHRPDDNISFAGNLLRLLRPDKSFTPGEEQALDAALILHMEHGGGNNSTFTTRTVTSSGADTYSVIAAAMASLSGPRHGGANIKVRQMMEDIEKNVHDHRDKDELNAYLLKLLNGEAFDRSGLIYGIGHAIYSVSDPRAGALKTFTEQLAREKGRYDEFEFYTSVAEAAPQIISDKRKMYKGVSANVDFYSGFLYNMLGIPEELFTPMFAIARIVGWSAHRIEELAGRGKIIRPAYESLMLIRDLDR</sequence>
<dbReference type="InterPro" id="IPR036969">
    <property type="entry name" value="Citrate_synthase_sf"/>
</dbReference>
<evidence type="ECO:0000256" key="4">
    <source>
        <dbReference type="ARBA" id="ARBA00022679"/>
    </source>
</evidence>
<keyword evidence="4" id="KW-0808">Transferase</keyword>
<dbReference type="GO" id="GO:0005975">
    <property type="term" value="P:carbohydrate metabolic process"/>
    <property type="evidence" value="ECO:0007669"/>
    <property type="project" value="TreeGrafter"/>
</dbReference>
<evidence type="ECO:0000256" key="3">
    <source>
        <dbReference type="ARBA" id="ARBA00012972"/>
    </source>
</evidence>
<comment type="similarity">
    <text evidence="2">Belongs to the citrate synthase family.</text>
</comment>
<dbReference type="Gene3D" id="1.10.230.10">
    <property type="entry name" value="Cytochrome P450-Terp, domain 2"/>
    <property type="match status" value="1"/>
</dbReference>
<evidence type="ECO:0000256" key="2">
    <source>
        <dbReference type="ARBA" id="ARBA00010566"/>
    </source>
</evidence>
<dbReference type="Proteomes" id="UP000005753">
    <property type="component" value="Chromosome"/>
</dbReference>
<dbReference type="OrthoDB" id="9800864at2"/>
<gene>
    <name evidence="5" type="ORF">EubceDRAFT1_2111</name>
</gene>
<dbReference type="EC" id="2.3.3.16" evidence="3"/>
<dbReference type="InterPro" id="IPR016142">
    <property type="entry name" value="Citrate_synth-like_lrg_a-sub"/>
</dbReference>
<comment type="pathway">
    <text evidence="1">Carbohydrate metabolism; tricarboxylic acid cycle.</text>
</comment>
<keyword evidence="6" id="KW-1185">Reference proteome</keyword>
<dbReference type="HOGENOM" id="CLU_025068_2_2_9"/>
<dbReference type="SUPFAM" id="SSF48256">
    <property type="entry name" value="Citrate synthase"/>
    <property type="match status" value="1"/>
</dbReference>
<evidence type="ECO:0000313" key="5">
    <source>
        <dbReference type="EMBL" id="EIM57871.1"/>
    </source>
</evidence>
<evidence type="ECO:0000256" key="1">
    <source>
        <dbReference type="ARBA" id="ARBA00005163"/>
    </source>
</evidence>
<dbReference type="eggNOG" id="COG0372">
    <property type="taxonomic scope" value="Bacteria"/>
</dbReference>
<accession>I5AVP8</accession>
<proteinExistence type="inferred from homology"/>
<dbReference type="PANTHER" id="PTHR11739">
    <property type="entry name" value="CITRATE SYNTHASE"/>
    <property type="match status" value="1"/>
</dbReference>
<dbReference type="Gene3D" id="1.10.580.10">
    <property type="entry name" value="Citrate Synthase, domain 1"/>
    <property type="match status" value="1"/>
</dbReference>
<evidence type="ECO:0000313" key="6">
    <source>
        <dbReference type="Proteomes" id="UP000005753"/>
    </source>
</evidence>
<dbReference type="GO" id="GO:0006099">
    <property type="term" value="P:tricarboxylic acid cycle"/>
    <property type="evidence" value="ECO:0007669"/>
    <property type="project" value="UniProtKB-UniPathway"/>
</dbReference>
<dbReference type="PRINTS" id="PR00143">
    <property type="entry name" value="CITRTSNTHASE"/>
</dbReference>
<dbReference type="AlphaFoldDB" id="I5AVP8"/>
<dbReference type="EMBL" id="CM001487">
    <property type="protein sequence ID" value="EIM57871.1"/>
    <property type="molecule type" value="Genomic_DNA"/>
</dbReference>
<dbReference type="PANTHER" id="PTHR11739:SF4">
    <property type="entry name" value="CITRATE SYNTHASE, PEROXISOMAL"/>
    <property type="match status" value="1"/>
</dbReference>
<reference evidence="5 6" key="2">
    <citation type="submission" date="2012-02" db="EMBL/GenBank/DDBJ databases">
        <title>Improved High-Quality Draft sequence of Eubacterium cellulosolvens 6.</title>
        <authorList>
            <consortium name="US DOE Joint Genome Institute"/>
            <person name="Lucas S."/>
            <person name="Han J."/>
            <person name="Lapidus A."/>
            <person name="Cheng J.-F."/>
            <person name="Goodwin L."/>
            <person name="Pitluck S."/>
            <person name="Peters L."/>
            <person name="Mikhailova N."/>
            <person name="Gu W."/>
            <person name="Detter J.C."/>
            <person name="Han C."/>
            <person name="Tapia R."/>
            <person name="Land M."/>
            <person name="Hauser L."/>
            <person name="Kyrpides N."/>
            <person name="Ivanova N."/>
            <person name="Pagani I."/>
            <person name="Johnson E."/>
            <person name="Mukhopadhyay B."/>
            <person name="Anderson I."/>
            <person name="Woyke T."/>
        </authorList>
    </citation>
    <scope>NUCLEOTIDE SEQUENCE [LARGE SCALE GENOMIC DNA]</scope>
    <source>
        <strain evidence="5 6">6</strain>
    </source>
</reference>
<dbReference type="Pfam" id="PF00285">
    <property type="entry name" value="Citrate_synt"/>
    <property type="match status" value="1"/>
</dbReference>
<reference evidence="5 6" key="1">
    <citation type="submission" date="2010-08" db="EMBL/GenBank/DDBJ databases">
        <authorList>
            <consortium name="US DOE Joint Genome Institute (JGI-PGF)"/>
            <person name="Lucas S."/>
            <person name="Copeland A."/>
            <person name="Lapidus A."/>
            <person name="Cheng J.-F."/>
            <person name="Bruce D."/>
            <person name="Goodwin L."/>
            <person name="Pitluck S."/>
            <person name="Land M.L."/>
            <person name="Hauser L."/>
            <person name="Chang Y.-J."/>
            <person name="Anderson I.J."/>
            <person name="Johnson E."/>
            <person name="Mulhopadhyay B."/>
            <person name="Kyrpides N."/>
            <person name="Woyke T.J."/>
        </authorList>
    </citation>
    <scope>NUCLEOTIDE SEQUENCE [LARGE SCALE GENOMIC DNA]</scope>
    <source>
        <strain evidence="5 6">6</strain>
    </source>
</reference>
<organism evidence="5 6">
    <name type="scientific">Eubacterium cellulosolvens (strain ATCC 43171 / JCM 9499 / 6)</name>
    <name type="common">Cillobacterium cellulosolvens</name>
    <dbReference type="NCBI Taxonomy" id="633697"/>
    <lineage>
        <taxon>Bacteria</taxon>
        <taxon>Bacillati</taxon>
        <taxon>Bacillota</taxon>
        <taxon>Clostridia</taxon>
        <taxon>Eubacteriales</taxon>
        <taxon>Eubacteriaceae</taxon>
        <taxon>Eubacterium</taxon>
    </lineage>
</organism>
<protein>
    <recommendedName>
        <fullName evidence="3">citrate synthase (unknown stereospecificity)</fullName>
        <ecNumber evidence="3">2.3.3.16</ecNumber>
    </recommendedName>
</protein>
<dbReference type="GO" id="GO:0005829">
    <property type="term" value="C:cytosol"/>
    <property type="evidence" value="ECO:0007669"/>
    <property type="project" value="TreeGrafter"/>
</dbReference>
<dbReference type="GO" id="GO:0036440">
    <property type="term" value="F:citrate synthase activity"/>
    <property type="evidence" value="ECO:0007669"/>
    <property type="project" value="UniProtKB-EC"/>
</dbReference>
<dbReference type="NCBIfam" id="NF010635">
    <property type="entry name" value="PRK14032.1"/>
    <property type="match status" value="1"/>
</dbReference>
<dbReference type="STRING" id="633697.EubceDRAFT1_2111"/>
<name>I5AVP8_EUBC6</name>
<dbReference type="InterPro" id="IPR016143">
    <property type="entry name" value="Citrate_synth-like_sm_a-sub"/>
</dbReference>
<dbReference type="UniPathway" id="UPA00223"/>
<dbReference type="InterPro" id="IPR002020">
    <property type="entry name" value="Citrate_synthase"/>
</dbReference>